<protein>
    <submittedName>
        <fullName evidence="2">Endonuclease domain-containing protein</fullName>
    </submittedName>
</protein>
<dbReference type="PANTHER" id="PTHR38590">
    <property type="entry name" value="BLL0828 PROTEIN"/>
    <property type="match status" value="1"/>
</dbReference>
<dbReference type="CDD" id="cd01038">
    <property type="entry name" value="Endonuclease_DUF559"/>
    <property type="match status" value="1"/>
</dbReference>
<dbReference type="SUPFAM" id="SSF52980">
    <property type="entry name" value="Restriction endonuclease-like"/>
    <property type="match status" value="1"/>
</dbReference>
<evidence type="ECO:0000313" key="2">
    <source>
        <dbReference type="EMBL" id="MCA9379005.1"/>
    </source>
</evidence>
<keyword evidence="2" id="KW-0378">Hydrolase</keyword>
<name>A0A955I4Y5_9BACT</name>
<feature type="domain" description="DUF559" evidence="1">
    <location>
        <begin position="11"/>
        <end position="117"/>
    </location>
</feature>
<dbReference type="Proteomes" id="UP000760819">
    <property type="component" value="Unassembled WGS sequence"/>
</dbReference>
<dbReference type="AlphaFoldDB" id="A0A955I4Y5"/>
<reference evidence="2" key="2">
    <citation type="journal article" date="2021" name="Microbiome">
        <title>Successional dynamics and alternative stable states in a saline activated sludge microbial community over 9 years.</title>
        <authorList>
            <person name="Wang Y."/>
            <person name="Ye J."/>
            <person name="Ju F."/>
            <person name="Liu L."/>
            <person name="Boyd J.A."/>
            <person name="Deng Y."/>
            <person name="Parks D.H."/>
            <person name="Jiang X."/>
            <person name="Yin X."/>
            <person name="Woodcroft B.J."/>
            <person name="Tyson G.W."/>
            <person name="Hugenholtz P."/>
            <person name="Polz M.F."/>
            <person name="Zhang T."/>
        </authorList>
    </citation>
    <scope>NUCLEOTIDE SEQUENCE</scope>
    <source>
        <strain evidence="2">HKST-UBA12</strain>
    </source>
</reference>
<sequence length="137" mass="16299">MKLPQAYTSKRLTIYARENRKKQTAGERKLWYLLRNRGLLGYKFRRQVPIMNYIADFYSEELKLVIEIDGASHDEAKYKYDVKRQEDLEKLGIYVLRFSEHFVVRDIHNVVQTIENYVQEGSSLPTSSQPSPGRRRR</sequence>
<dbReference type="Pfam" id="PF04480">
    <property type="entry name" value="DUF559"/>
    <property type="match status" value="1"/>
</dbReference>
<reference evidence="2" key="1">
    <citation type="submission" date="2020-04" db="EMBL/GenBank/DDBJ databases">
        <authorList>
            <person name="Zhang T."/>
        </authorList>
    </citation>
    <scope>NUCLEOTIDE SEQUENCE</scope>
    <source>
        <strain evidence="2">HKST-UBA12</strain>
    </source>
</reference>
<dbReference type="InterPro" id="IPR011335">
    <property type="entry name" value="Restrct_endonuc-II-like"/>
</dbReference>
<dbReference type="Gene3D" id="3.40.960.10">
    <property type="entry name" value="VSR Endonuclease"/>
    <property type="match status" value="1"/>
</dbReference>
<comment type="caution">
    <text evidence="2">The sequence shown here is derived from an EMBL/GenBank/DDBJ whole genome shotgun (WGS) entry which is preliminary data.</text>
</comment>
<dbReference type="InterPro" id="IPR047216">
    <property type="entry name" value="Endonuclease_DUF559_bact"/>
</dbReference>
<accession>A0A955I4Y5</accession>
<dbReference type="PANTHER" id="PTHR38590:SF1">
    <property type="entry name" value="BLL0828 PROTEIN"/>
    <property type="match status" value="1"/>
</dbReference>
<evidence type="ECO:0000259" key="1">
    <source>
        <dbReference type="Pfam" id="PF04480"/>
    </source>
</evidence>
<gene>
    <name evidence="2" type="ORF">KC640_01120</name>
</gene>
<dbReference type="GO" id="GO:0004519">
    <property type="term" value="F:endonuclease activity"/>
    <property type="evidence" value="ECO:0007669"/>
    <property type="project" value="UniProtKB-KW"/>
</dbReference>
<dbReference type="InterPro" id="IPR007569">
    <property type="entry name" value="DUF559"/>
</dbReference>
<dbReference type="EMBL" id="JAGQLI010000057">
    <property type="protein sequence ID" value="MCA9379005.1"/>
    <property type="molecule type" value="Genomic_DNA"/>
</dbReference>
<organism evidence="2 3">
    <name type="scientific">Candidatus Dojkabacteria bacterium</name>
    <dbReference type="NCBI Taxonomy" id="2099670"/>
    <lineage>
        <taxon>Bacteria</taxon>
        <taxon>Candidatus Dojkabacteria</taxon>
    </lineage>
</organism>
<keyword evidence="2" id="KW-0540">Nuclease</keyword>
<evidence type="ECO:0000313" key="3">
    <source>
        <dbReference type="Proteomes" id="UP000760819"/>
    </source>
</evidence>
<keyword evidence="2" id="KW-0255">Endonuclease</keyword>
<proteinExistence type="predicted"/>